<feature type="compositionally biased region" description="Basic and acidic residues" evidence="1">
    <location>
        <begin position="18"/>
        <end position="35"/>
    </location>
</feature>
<keyword evidence="3" id="KW-1185">Reference proteome</keyword>
<dbReference type="AlphaFoldDB" id="A0A5J5BIV1"/>
<dbReference type="EMBL" id="CM018035">
    <property type="protein sequence ID" value="KAA8542699.1"/>
    <property type="molecule type" value="Genomic_DNA"/>
</dbReference>
<dbReference type="InterPro" id="IPR034577">
    <property type="entry name" value="NIMIN-2"/>
</dbReference>
<evidence type="ECO:0000313" key="2">
    <source>
        <dbReference type="EMBL" id="KAA8542699.1"/>
    </source>
</evidence>
<evidence type="ECO:0000313" key="3">
    <source>
        <dbReference type="Proteomes" id="UP000325577"/>
    </source>
</evidence>
<organism evidence="2 3">
    <name type="scientific">Nyssa sinensis</name>
    <dbReference type="NCBI Taxonomy" id="561372"/>
    <lineage>
        <taxon>Eukaryota</taxon>
        <taxon>Viridiplantae</taxon>
        <taxon>Streptophyta</taxon>
        <taxon>Embryophyta</taxon>
        <taxon>Tracheophyta</taxon>
        <taxon>Spermatophyta</taxon>
        <taxon>Magnoliopsida</taxon>
        <taxon>eudicotyledons</taxon>
        <taxon>Gunneridae</taxon>
        <taxon>Pentapetalae</taxon>
        <taxon>asterids</taxon>
        <taxon>Cornales</taxon>
        <taxon>Nyssaceae</taxon>
        <taxon>Nyssa</taxon>
    </lineage>
</organism>
<feature type="region of interest" description="Disordered" evidence="1">
    <location>
        <begin position="1"/>
        <end position="46"/>
    </location>
</feature>
<evidence type="ECO:0008006" key="4">
    <source>
        <dbReference type="Google" id="ProtNLM"/>
    </source>
</evidence>
<accession>A0A5J5BIV1</accession>
<dbReference type="OrthoDB" id="1098796at2759"/>
<dbReference type="Proteomes" id="UP000325577">
    <property type="component" value="Linkage Group LG12"/>
</dbReference>
<reference evidence="2 3" key="1">
    <citation type="submission" date="2019-09" db="EMBL/GenBank/DDBJ databases">
        <title>A chromosome-level genome assembly of the Chinese tupelo Nyssa sinensis.</title>
        <authorList>
            <person name="Yang X."/>
            <person name="Kang M."/>
            <person name="Yang Y."/>
            <person name="Xiong H."/>
            <person name="Wang M."/>
            <person name="Zhang Z."/>
            <person name="Wang Z."/>
            <person name="Wu H."/>
            <person name="Ma T."/>
            <person name="Liu J."/>
            <person name="Xi Z."/>
        </authorList>
    </citation>
    <scope>NUCLEOTIDE SEQUENCE [LARGE SCALE GENOMIC DNA]</scope>
    <source>
        <strain evidence="2">J267</strain>
        <tissue evidence="2">Leaf</tissue>
    </source>
</reference>
<proteinExistence type="predicted"/>
<sequence length="137" mass="14982">MDAEKKRKRGEISEVDGEGGRRKMEREVMNGEKAEAAAPAPTPTEEEVDEFFAILRRMHVAVKYFERSNGNGNSNSDGRKLTGCWSTALEAEVLGGVEDVEAGEKRVEAKGVLDLNVVPEAETILAFVRVSKQASSK</sequence>
<dbReference type="GO" id="GO:0010112">
    <property type="term" value="P:regulation of systemic acquired resistance"/>
    <property type="evidence" value="ECO:0007669"/>
    <property type="project" value="InterPro"/>
</dbReference>
<evidence type="ECO:0000256" key="1">
    <source>
        <dbReference type="SAM" id="MobiDB-lite"/>
    </source>
</evidence>
<dbReference type="PANTHER" id="PTHR35735:SF5">
    <property type="entry name" value="PROTEIN NIM1-INTERACTING 2"/>
    <property type="match status" value="1"/>
</dbReference>
<protein>
    <recommendedName>
        <fullName evidence="4">Protein NIM1-INTERACTING 2</fullName>
    </recommendedName>
</protein>
<name>A0A5J5BIV1_9ASTE</name>
<dbReference type="PANTHER" id="PTHR35735">
    <property type="entry name" value="PROTEIN NIM1-INTERACTING 2"/>
    <property type="match status" value="1"/>
</dbReference>
<gene>
    <name evidence="2" type="ORF">F0562_023802</name>
</gene>